<keyword evidence="4 5" id="KW-0720">Serine protease</keyword>
<dbReference type="SMART" id="SM00245">
    <property type="entry name" value="TSPc"/>
    <property type="match status" value="1"/>
</dbReference>
<dbReference type="Pfam" id="PF01471">
    <property type="entry name" value="PG_binding_1"/>
    <property type="match status" value="1"/>
</dbReference>
<evidence type="ECO:0000256" key="6">
    <source>
        <dbReference type="SAM" id="Phobius"/>
    </source>
</evidence>
<dbReference type="NCBIfam" id="TIGR00225">
    <property type="entry name" value="prc"/>
    <property type="match status" value="1"/>
</dbReference>
<name>A0A6N4TL39_9FIRM</name>
<dbReference type="CDD" id="cd07560">
    <property type="entry name" value="Peptidase_S41_CPP"/>
    <property type="match status" value="1"/>
</dbReference>
<dbReference type="Pfam" id="PF17820">
    <property type="entry name" value="PDZ_6"/>
    <property type="match status" value="1"/>
</dbReference>
<dbReference type="GO" id="GO:0008236">
    <property type="term" value="F:serine-type peptidase activity"/>
    <property type="evidence" value="ECO:0007669"/>
    <property type="project" value="UniProtKB-KW"/>
</dbReference>
<feature type="transmembrane region" description="Helical" evidence="6">
    <location>
        <begin position="30"/>
        <end position="50"/>
    </location>
</feature>
<keyword evidence="6" id="KW-1133">Transmembrane helix</keyword>
<dbReference type="Gene3D" id="1.10.101.10">
    <property type="entry name" value="PGBD-like superfamily/PGBD"/>
    <property type="match status" value="1"/>
</dbReference>
<dbReference type="Gene3D" id="2.30.42.10">
    <property type="match status" value="1"/>
</dbReference>
<dbReference type="PANTHER" id="PTHR32060:SF30">
    <property type="entry name" value="CARBOXY-TERMINAL PROCESSING PROTEASE CTPA"/>
    <property type="match status" value="1"/>
</dbReference>
<comment type="similarity">
    <text evidence="1 5">Belongs to the peptidase S41A family.</text>
</comment>
<dbReference type="GO" id="GO:0004175">
    <property type="term" value="F:endopeptidase activity"/>
    <property type="evidence" value="ECO:0007669"/>
    <property type="project" value="TreeGrafter"/>
</dbReference>
<dbReference type="InterPro" id="IPR036365">
    <property type="entry name" value="PGBD-like_sf"/>
</dbReference>
<dbReference type="CDD" id="cd06782">
    <property type="entry name" value="cpPDZ_CPP-like"/>
    <property type="match status" value="1"/>
</dbReference>
<keyword evidence="6" id="KW-0812">Transmembrane</keyword>
<dbReference type="PROSITE" id="PS50106">
    <property type="entry name" value="PDZ"/>
    <property type="match status" value="1"/>
</dbReference>
<dbReference type="GO" id="GO:0007165">
    <property type="term" value="P:signal transduction"/>
    <property type="evidence" value="ECO:0007669"/>
    <property type="project" value="TreeGrafter"/>
</dbReference>
<dbReference type="Pfam" id="PF03572">
    <property type="entry name" value="Peptidase_S41"/>
    <property type="match status" value="1"/>
</dbReference>
<keyword evidence="3 5" id="KW-0378">Hydrolase</keyword>
<proteinExistence type="inferred from homology"/>
<dbReference type="GO" id="GO:0006508">
    <property type="term" value="P:proteolysis"/>
    <property type="evidence" value="ECO:0007669"/>
    <property type="project" value="UniProtKB-KW"/>
</dbReference>
<dbReference type="InterPro" id="IPR005151">
    <property type="entry name" value="Tail-specific_protease"/>
</dbReference>
<feature type="domain" description="PDZ" evidence="7">
    <location>
        <begin position="113"/>
        <end position="181"/>
    </location>
</feature>
<dbReference type="Gene3D" id="3.30.750.44">
    <property type="match status" value="1"/>
</dbReference>
<dbReference type="InterPro" id="IPR036366">
    <property type="entry name" value="PGBDSf"/>
</dbReference>
<keyword evidence="6" id="KW-0472">Membrane</keyword>
<dbReference type="GO" id="GO:0030288">
    <property type="term" value="C:outer membrane-bounded periplasmic space"/>
    <property type="evidence" value="ECO:0007669"/>
    <property type="project" value="TreeGrafter"/>
</dbReference>
<dbReference type="KEGG" id="aarg:Aargi30884_26730"/>
<evidence type="ECO:0000259" key="7">
    <source>
        <dbReference type="PROSITE" id="PS50106"/>
    </source>
</evidence>
<dbReference type="SMART" id="SM00228">
    <property type="entry name" value="PDZ"/>
    <property type="match status" value="1"/>
</dbReference>
<sequence>MGKKVVKYKLVRHRWPDEIQADRKRKMRKAMVIAICFVCFFGGFGVNELLNKQRGLSDKTFAKFSEIYNIMSKEFYFGKDKEDFDDALLSGAIEGMVNAGEDVHTMYLDAQQSNTFTSSMEGSFVGIGVQYYEEKEDSFRVTRVLNDSPAEKAGLQKGDQIYRIGNTVCKDMDADKVRELILGEAGSSVEIEVLRDGKHLVYDLERQKVNDSVYHEIYDEYALLEISSFSETVGDSTGKALEKIKQADAKKLILDLRNNGGGYLQSAQQIASYLLGEDVVIFKEKNRDGSIDDYKTISGVKQYTFDKIILLVNEDTASAAEVLTAALKENLDNVTIVGTNTYGKGTVQYPLVFSDGSMLKYTTAEWISSKGKEINGVGIKPDIEVKLDPAFTTGAPKLKDGERYAPDSVNPAAQSVQVYLKFLGYEVDRSDAYFSKQSGEALKQFQKDHGIKADGNIDSEVIDVLLSTISEEWNTNLEKNDVQMKKAIELVK</sequence>
<dbReference type="InterPro" id="IPR001478">
    <property type="entry name" value="PDZ"/>
</dbReference>
<dbReference type="InterPro" id="IPR002477">
    <property type="entry name" value="Peptidoglycan-bd-like"/>
</dbReference>
<reference evidence="9" key="1">
    <citation type="submission" date="2019-05" db="EMBL/GenBank/DDBJ databases">
        <title>Complete genome sequencing of Absiella argi strain JCM 30884.</title>
        <authorList>
            <person name="Sakamoto M."/>
            <person name="Murakami T."/>
            <person name="Mori H."/>
        </authorList>
    </citation>
    <scope>NUCLEOTIDE SEQUENCE [LARGE SCALE GENOMIC DNA]</scope>
    <source>
        <strain evidence="9">JCM 30884</strain>
    </source>
</reference>
<dbReference type="SUPFAM" id="SSF52096">
    <property type="entry name" value="ClpP/crotonase"/>
    <property type="match status" value="1"/>
</dbReference>
<organism evidence="8 9">
    <name type="scientific">Amedibacterium intestinale</name>
    <dbReference type="NCBI Taxonomy" id="2583452"/>
    <lineage>
        <taxon>Bacteria</taxon>
        <taxon>Bacillati</taxon>
        <taxon>Bacillota</taxon>
        <taxon>Erysipelotrichia</taxon>
        <taxon>Erysipelotrichales</taxon>
        <taxon>Erysipelotrichaceae</taxon>
        <taxon>Amedibacterium</taxon>
    </lineage>
</organism>
<protein>
    <submittedName>
        <fullName evidence="8">Carboxy-terminal processing protease CtpA</fullName>
    </submittedName>
</protein>
<evidence type="ECO:0000256" key="5">
    <source>
        <dbReference type="RuleBase" id="RU004404"/>
    </source>
</evidence>
<keyword evidence="2 5" id="KW-0645">Protease</keyword>
<evidence type="ECO:0000313" key="8">
    <source>
        <dbReference type="EMBL" id="BBK23770.1"/>
    </source>
</evidence>
<dbReference type="SUPFAM" id="SSF47090">
    <property type="entry name" value="PGBD-like"/>
    <property type="match status" value="1"/>
</dbReference>
<dbReference type="Gene3D" id="3.90.226.10">
    <property type="entry name" value="2-enoyl-CoA Hydratase, Chain A, domain 1"/>
    <property type="match status" value="1"/>
</dbReference>
<dbReference type="InterPro" id="IPR041489">
    <property type="entry name" value="PDZ_6"/>
</dbReference>
<dbReference type="RefSeq" id="WP_240145523.1">
    <property type="nucleotide sequence ID" value="NZ_AP019695.1"/>
</dbReference>
<dbReference type="InterPro" id="IPR036034">
    <property type="entry name" value="PDZ_sf"/>
</dbReference>
<dbReference type="EMBL" id="AP019695">
    <property type="protein sequence ID" value="BBK23770.1"/>
    <property type="molecule type" value="Genomic_DNA"/>
</dbReference>
<evidence type="ECO:0000256" key="3">
    <source>
        <dbReference type="ARBA" id="ARBA00022801"/>
    </source>
</evidence>
<accession>A0A6N4TL39</accession>
<dbReference type="SUPFAM" id="SSF50156">
    <property type="entry name" value="PDZ domain-like"/>
    <property type="match status" value="1"/>
</dbReference>
<dbReference type="PANTHER" id="PTHR32060">
    <property type="entry name" value="TAIL-SPECIFIC PROTEASE"/>
    <property type="match status" value="1"/>
</dbReference>
<dbReference type="Proteomes" id="UP000464754">
    <property type="component" value="Chromosome"/>
</dbReference>
<gene>
    <name evidence="8" type="primary">ctpA</name>
    <name evidence="8" type="ORF">Aargi30884_26730</name>
</gene>
<dbReference type="InterPro" id="IPR029045">
    <property type="entry name" value="ClpP/crotonase-like_dom_sf"/>
</dbReference>
<evidence type="ECO:0000256" key="2">
    <source>
        <dbReference type="ARBA" id="ARBA00022670"/>
    </source>
</evidence>
<evidence type="ECO:0000256" key="1">
    <source>
        <dbReference type="ARBA" id="ARBA00009179"/>
    </source>
</evidence>
<evidence type="ECO:0000313" key="9">
    <source>
        <dbReference type="Proteomes" id="UP000464754"/>
    </source>
</evidence>
<dbReference type="AlphaFoldDB" id="A0A6N4TL39"/>
<evidence type="ECO:0000256" key="4">
    <source>
        <dbReference type="ARBA" id="ARBA00022825"/>
    </source>
</evidence>
<keyword evidence="9" id="KW-1185">Reference proteome</keyword>
<dbReference type="InterPro" id="IPR004447">
    <property type="entry name" value="Peptidase_S41A"/>
</dbReference>